<evidence type="ECO:0000313" key="2">
    <source>
        <dbReference type="EMBL" id="WCE71943.1"/>
    </source>
</evidence>
<accession>A0AAX3LUQ4</accession>
<dbReference type="EMBL" id="CP116424">
    <property type="protein sequence ID" value="WCE71943.1"/>
    <property type="molecule type" value="Genomic_DNA"/>
</dbReference>
<dbReference type="Proteomes" id="UP001210770">
    <property type="component" value="Plasmid unnamed1"/>
</dbReference>
<geneLocation type="plasmid" evidence="2 3">
    <name>unnamed1</name>
</geneLocation>
<dbReference type="Pfam" id="PF06191">
    <property type="entry name" value="DUF995"/>
    <property type="match status" value="1"/>
</dbReference>
<proteinExistence type="predicted"/>
<reference evidence="2" key="1">
    <citation type="submission" date="2023-01" db="EMBL/GenBank/DDBJ databases">
        <title>Comparative genomic analysis of cold water coral derived Sulfitobacter faviae: insights into their metabolism and habitat adaptation.</title>
        <authorList>
            <person name="Guo Y."/>
            <person name="Lin S."/>
            <person name="Huang Z."/>
            <person name="Tang K."/>
            <person name="Wang X."/>
        </authorList>
    </citation>
    <scope>NUCLEOTIDE SEQUENCE</scope>
    <source>
        <strain evidence="2">SCSIO W_1865</strain>
        <plasmid evidence="2">unnamed1</plasmid>
    </source>
</reference>
<evidence type="ECO:0000256" key="1">
    <source>
        <dbReference type="SAM" id="SignalP"/>
    </source>
</evidence>
<protein>
    <submittedName>
        <fullName evidence="2">DUF995 domain-containing protein</fullName>
    </submittedName>
</protein>
<dbReference type="InterPro" id="IPR009337">
    <property type="entry name" value="DUF995"/>
</dbReference>
<name>A0AAX3LUQ4_9RHOB</name>
<organism evidence="2 3">
    <name type="scientific">Sulfitobacter faviae</name>
    <dbReference type="NCBI Taxonomy" id="1775881"/>
    <lineage>
        <taxon>Bacteria</taxon>
        <taxon>Pseudomonadati</taxon>
        <taxon>Pseudomonadota</taxon>
        <taxon>Alphaproteobacteria</taxon>
        <taxon>Rhodobacterales</taxon>
        <taxon>Roseobacteraceae</taxon>
        <taxon>Sulfitobacter</taxon>
    </lineage>
</organism>
<feature type="signal peptide" evidence="1">
    <location>
        <begin position="1"/>
        <end position="22"/>
    </location>
</feature>
<dbReference type="RefSeq" id="WP_271690083.1">
    <property type="nucleotide sequence ID" value="NZ_CP116424.1"/>
</dbReference>
<dbReference type="AlphaFoldDB" id="A0AAX3LUQ4"/>
<gene>
    <name evidence="2" type="ORF">PL336_16955</name>
</gene>
<feature type="chain" id="PRO_5043376803" evidence="1">
    <location>
        <begin position="23"/>
        <end position="160"/>
    </location>
</feature>
<keyword evidence="1" id="KW-0732">Signal</keyword>
<evidence type="ECO:0000313" key="3">
    <source>
        <dbReference type="Proteomes" id="UP001210770"/>
    </source>
</evidence>
<sequence length="160" mass="17844">MLSRKSWFAWLLVAALPVSAFADPLPYGAKTPAPSQIIAAYIGKTEQWGGDCDGGIYFGPNNQARVWCAQSSDSLGAGSWTVDEYGRMCHDLTWYWPNNGRAGSSPGEKSCILHVVDRFDRVWRSYPGQTEWWPVKGDPNLIRGYIYQNEVLALKNKLGV</sequence>
<keyword evidence="2" id="KW-0614">Plasmid</keyword>